<dbReference type="OrthoDB" id="9796461at2"/>
<evidence type="ECO:0000259" key="3">
    <source>
        <dbReference type="Pfam" id="PF19040"/>
    </source>
</evidence>
<evidence type="ECO:0000259" key="2">
    <source>
        <dbReference type="Pfam" id="PF01757"/>
    </source>
</evidence>
<feature type="transmembrane region" description="Helical" evidence="1">
    <location>
        <begin position="172"/>
        <end position="190"/>
    </location>
</feature>
<feature type="transmembrane region" description="Helical" evidence="1">
    <location>
        <begin position="17"/>
        <end position="35"/>
    </location>
</feature>
<keyword evidence="4" id="KW-0808">Transferase</keyword>
<dbReference type="Pfam" id="PF01757">
    <property type="entry name" value="Acyl_transf_3"/>
    <property type="match status" value="1"/>
</dbReference>
<feature type="transmembrane region" description="Helical" evidence="1">
    <location>
        <begin position="282"/>
        <end position="300"/>
    </location>
</feature>
<protein>
    <submittedName>
        <fullName evidence="4">Acyltransferase family protein</fullName>
    </submittedName>
</protein>
<feature type="transmembrane region" description="Helical" evidence="1">
    <location>
        <begin position="229"/>
        <end position="245"/>
    </location>
</feature>
<comment type="caution">
    <text evidence="4">The sequence shown here is derived from an EMBL/GenBank/DDBJ whole genome shotgun (WGS) entry which is preliminary data.</text>
</comment>
<keyword evidence="1" id="KW-1133">Transmembrane helix</keyword>
<dbReference type="SUPFAM" id="SSF52266">
    <property type="entry name" value="SGNH hydrolase"/>
    <property type="match status" value="1"/>
</dbReference>
<keyword evidence="4" id="KW-0012">Acyltransferase</keyword>
<dbReference type="InterPro" id="IPR002656">
    <property type="entry name" value="Acyl_transf_3_dom"/>
</dbReference>
<evidence type="ECO:0000313" key="5">
    <source>
        <dbReference type="Proteomes" id="UP000439113"/>
    </source>
</evidence>
<dbReference type="Proteomes" id="UP000439113">
    <property type="component" value="Unassembled WGS sequence"/>
</dbReference>
<dbReference type="InterPro" id="IPR043968">
    <property type="entry name" value="SGNH"/>
</dbReference>
<name>A0A6N8DHA9_RHOAC</name>
<feature type="transmembrane region" description="Helical" evidence="1">
    <location>
        <begin position="196"/>
        <end position="217"/>
    </location>
</feature>
<keyword evidence="1" id="KW-0472">Membrane</keyword>
<dbReference type="PANTHER" id="PTHR23028">
    <property type="entry name" value="ACETYLTRANSFERASE"/>
    <property type="match status" value="1"/>
</dbReference>
<dbReference type="EMBL" id="WNKS01000001">
    <property type="protein sequence ID" value="MTV29478.1"/>
    <property type="molecule type" value="Genomic_DNA"/>
</dbReference>
<dbReference type="AlphaFoldDB" id="A0A6N8DHA9"/>
<reference evidence="4 5" key="1">
    <citation type="submission" date="2019-11" db="EMBL/GenBank/DDBJ databases">
        <title>Whole-genome sequence of a Rhodoblastus acidophilus DSM 142.</title>
        <authorList>
            <person name="Kyndt J.A."/>
            <person name="Meyer T.E."/>
        </authorList>
    </citation>
    <scope>NUCLEOTIDE SEQUENCE [LARGE SCALE GENOMIC DNA]</scope>
    <source>
        <strain evidence="4 5">DSM 142</strain>
    </source>
</reference>
<dbReference type="GO" id="GO:0009103">
    <property type="term" value="P:lipopolysaccharide biosynthetic process"/>
    <property type="evidence" value="ECO:0007669"/>
    <property type="project" value="TreeGrafter"/>
</dbReference>
<dbReference type="InterPro" id="IPR050879">
    <property type="entry name" value="Acyltransferase_3"/>
</dbReference>
<feature type="transmembrane region" description="Helical" evidence="1">
    <location>
        <begin position="320"/>
        <end position="340"/>
    </location>
</feature>
<dbReference type="PANTHER" id="PTHR23028:SF53">
    <property type="entry name" value="ACYL_TRANSF_3 DOMAIN-CONTAINING PROTEIN"/>
    <property type="match status" value="1"/>
</dbReference>
<accession>A0A6N8DHA9</accession>
<feature type="transmembrane region" description="Helical" evidence="1">
    <location>
        <begin position="80"/>
        <end position="100"/>
    </location>
</feature>
<feature type="transmembrane region" description="Helical" evidence="1">
    <location>
        <begin position="361"/>
        <end position="382"/>
    </location>
</feature>
<feature type="transmembrane region" description="Helical" evidence="1">
    <location>
        <begin position="41"/>
        <end position="59"/>
    </location>
</feature>
<feature type="domain" description="Acyltransferase 3" evidence="2">
    <location>
        <begin position="14"/>
        <end position="313"/>
    </location>
</feature>
<gene>
    <name evidence="4" type="ORF">GJ654_00570</name>
</gene>
<sequence>MWADGGGKLKYRPDIDGLRSIAVVPVVLYHAHFYFMRGGYVGVDVFFVISGYLITAMIAPDIEAGRFSIAGFYKRRVLRIFPALFAMLLATAIGACFVLTPPEMKDFAWSLAAAATSVSNIFFSGQSGYFDAPALSKPLLHTWSLGVEEQFYLVFPLFLLAAQKLAPHRMKAALALLSALSLAAGAWVSLSHPVQAFYWMPFRFWELSLGALGALGAFGRIDGALPRNVLGLAGFAAILLAASHFDDNTPWLFATTVPVFGALAVMVAGAGGETVVGRFLSLRPMVFVGLISYSFYLWHWPLIVFQHETGALLLNAPYKLGRYVIVSLSFVVAALSWRFIETPFRRGFGLKPPRAVLQGAAAAMATSVAAAGAMLASEGLAWRYPPGAAAVAEFLNDSGHARIKRHGCFAESWSQFQPEACLAPKPGATLVLGDSHAAHLWMGLSDVYPNQTFLLAAGPSCKPLVNDGAFALPVCRSLMDYVFEDYLPKHPVSRVILQARWTDAEISRLPATLARLKSLGIETIVVGPVVEYDVALPRLLAESIRLDDPKRVDEGRTAAIFARDRAMAAKMAELGVDYVSLVDLTCPNGACVLYADGVAPLLFDRDHLTEAGARFLARKMGFQ</sequence>
<feature type="transmembrane region" description="Helical" evidence="1">
    <location>
        <begin position="140"/>
        <end position="160"/>
    </location>
</feature>
<dbReference type="GO" id="GO:0016747">
    <property type="term" value="F:acyltransferase activity, transferring groups other than amino-acyl groups"/>
    <property type="evidence" value="ECO:0007669"/>
    <property type="project" value="InterPro"/>
</dbReference>
<proteinExistence type="predicted"/>
<keyword evidence="1" id="KW-0812">Transmembrane</keyword>
<organism evidence="4 5">
    <name type="scientific">Rhodoblastus acidophilus</name>
    <name type="common">Rhodopseudomonas acidophila</name>
    <dbReference type="NCBI Taxonomy" id="1074"/>
    <lineage>
        <taxon>Bacteria</taxon>
        <taxon>Pseudomonadati</taxon>
        <taxon>Pseudomonadota</taxon>
        <taxon>Alphaproteobacteria</taxon>
        <taxon>Hyphomicrobiales</taxon>
        <taxon>Rhodoblastaceae</taxon>
        <taxon>Rhodoblastus</taxon>
    </lineage>
</organism>
<evidence type="ECO:0000256" key="1">
    <source>
        <dbReference type="SAM" id="Phobius"/>
    </source>
</evidence>
<dbReference type="Pfam" id="PF19040">
    <property type="entry name" value="SGNH"/>
    <property type="match status" value="1"/>
</dbReference>
<feature type="domain" description="SGNH" evidence="3">
    <location>
        <begin position="417"/>
        <end position="619"/>
    </location>
</feature>
<feature type="transmembrane region" description="Helical" evidence="1">
    <location>
        <begin position="251"/>
        <end position="270"/>
    </location>
</feature>
<evidence type="ECO:0000313" key="4">
    <source>
        <dbReference type="EMBL" id="MTV29478.1"/>
    </source>
</evidence>
<dbReference type="GO" id="GO:0016020">
    <property type="term" value="C:membrane"/>
    <property type="evidence" value="ECO:0007669"/>
    <property type="project" value="TreeGrafter"/>
</dbReference>